<gene>
    <name evidence="3" type="ORF">K8W02_02120</name>
</gene>
<feature type="domain" description="BPL/LPL catalytic" evidence="2">
    <location>
        <begin position="1"/>
        <end position="188"/>
    </location>
</feature>
<comment type="caution">
    <text evidence="3">The sequence shown here is derived from an EMBL/GenBank/DDBJ whole genome shotgun (WGS) entry which is preliminary data.</text>
</comment>
<dbReference type="AlphaFoldDB" id="A0A921HVH6"/>
<dbReference type="PROSITE" id="PS51733">
    <property type="entry name" value="BPL_LPL_CATALYTIC"/>
    <property type="match status" value="1"/>
</dbReference>
<dbReference type="CDD" id="cd16442">
    <property type="entry name" value="BPL"/>
    <property type="match status" value="1"/>
</dbReference>
<reference evidence="3" key="2">
    <citation type="submission" date="2021-09" db="EMBL/GenBank/DDBJ databases">
        <authorList>
            <person name="Gilroy R."/>
        </authorList>
    </citation>
    <scope>NUCLEOTIDE SEQUENCE</scope>
    <source>
        <strain evidence="3">CHK55-1828</strain>
    </source>
</reference>
<dbReference type="SUPFAM" id="SSF55681">
    <property type="entry name" value="Class II aaRS and biotin synthetases"/>
    <property type="match status" value="1"/>
</dbReference>
<evidence type="ECO:0000259" key="2">
    <source>
        <dbReference type="PROSITE" id="PS51733"/>
    </source>
</evidence>
<dbReference type="InterPro" id="IPR004143">
    <property type="entry name" value="BPL_LPL_catalytic"/>
</dbReference>
<dbReference type="InterPro" id="IPR045864">
    <property type="entry name" value="aa-tRNA-synth_II/BPL/LPL"/>
</dbReference>
<evidence type="ECO:0000313" key="4">
    <source>
        <dbReference type="Proteomes" id="UP000717835"/>
    </source>
</evidence>
<dbReference type="RefSeq" id="WP_072545011.1">
    <property type="nucleotide sequence ID" value="NZ_CALUIP010000017.1"/>
</dbReference>
<dbReference type="PANTHER" id="PTHR12835">
    <property type="entry name" value="BIOTIN PROTEIN LIGASE"/>
    <property type="match status" value="1"/>
</dbReference>
<dbReference type="Proteomes" id="UP000717835">
    <property type="component" value="Unassembled WGS sequence"/>
</dbReference>
<organism evidence="3 4">
    <name type="scientific">Mediterranea massiliensis</name>
    <dbReference type="NCBI Taxonomy" id="1841865"/>
    <lineage>
        <taxon>Bacteria</taxon>
        <taxon>Pseudomonadati</taxon>
        <taxon>Bacteroidota</taxon>
        <taxon>Bacteroidia</taxon>
        <taxon>Bacteroidales</taxon>
        <taxon>Bacteroidaceae</taxon>
        <taxon>Mediterranea</taxon>
    </lineage>
</organism>
<proteinExistence type="predicted"/>
<dbReference type="EMBL" id="DYVX01000014">
    <property type="protein sequence ID" value="HJF91175.1"/>
    <property type="molecule type" value="Genomic_DNA"/>
</dbReference>
<evidence type="ECO:0000256" key="1">
    <source>
        <dbReference type="ARBA" id="ARBA00022598"/>
    </source>
</evidence>
<dbReference type="GO" id="GO:0004077">
    <property type="term" value="F:biotin--[biotin carboxyl-carrier protein] ligase activity"/>
    <property type="evidence" value="ECO:0007669"/>
    <property type="project" value="UniProtKB-EC"/>
</dbReference>
<sequence>MTTIPEQPSFPIIRLEETDSTNRYLSDLCDNAPSAPAEYTTVTARFQTSGKGQRGNSWESEAGQNLLFSTVLYPRFVEARRQFVLSQIVSLAVKEELDTHTEGISIKWPNDIYWHEKKICGMLIENVLEGNRIGRCIPGIGINLNQTAFRSPAPNPVSLKQITGRDYDALTVLNGFLRRLHTYYEALRHDEDGRFAASIARRYTDTLFRREGLHPYEDANGRFLARLADVEPDGRFVLQDEAGRLRKYLFKEVQYIL</sequence>
<dbReference type="PANTHER" id="PTHR12835:SF5">
    <property type="entry name" value="BIOTIN--PROTEIN LIGASE"/>
    <property type="match status" value="1"/>
</dbReference>
<protein>
    <submittedName>
        <fullName evidence="3">Biotin--[acetyl-CoA-carboxylase] ligase</fullName>
        <ecNumber evidence="3">6.3.4.15</ecNumber>
    </submittedName>
</protein>
<name>A0A921HVH6_9BACT</name>
<dbReference type="EC" id="6.3.4.15" evidence="3"/>
<dbReference type="OrthoDB" id="9807064at2"/>
<dbReference type="Gene3D" id="3.30.930.10">
    <property type="entry name" value="Bira Bifunctional Protein, Domain 2"/>
    <property type="match status" value="1"/>
</dbReference>
<accession>A0A921HVH6</accession>
<dbReference type="GO" id="GO:0005737">
    <property type="term" value="C:cytoplasm"/>
    <property type="evidence" value="ECO:0007669"/>
    <property type="project" value="TreeGrafter"/>
</dbReference>
<reference evidence="3" key="1">
    <citation type="journal article" date="2021" name="PeerJ">
        <title>Extensive microbial diversity within the chicken gut microbiome revealed by metagenomics and culture.</title>
        <authorList>
            <person name="Gilroy R."/>
            <person name="Ravi A."/>
            <person name="Getino M."/>
            <person name="Pursley I."/>
            <person name="Horton D.L."/>
            <person name="Alikhan N.F."/>
            <person name="Baker D."/>
            <person name="Gharbi K."/>
            <person name="Hall N."/>
            <person name="Watson M."/>
            <person name="Adriaenssens E.M."/>
            <person name="Foster-Nyarko E."/>
            <person name="Jarju S."/>
            <person name="Secka A."/>
            <person name="Antonio M."/>
            <person name="Oren A."/>
            <person name="Chaudhuri R.R."/>
            <person name="La Ragione R."/>
            <person name="Hildebrand F."/>
            <person name="Pallen M.J."/>
        </authorList>
    </citation>
    <scope>NUCLEOTIDE SEQUENCE</scope>
    <source>
        <strain evidence="3">CHK55-1828</strain>
    </source>
</reference>
<dbReference type="NCBIfam" id="TIGR00121">
    <property type="entry name" value="birA_ligase"/>
    <property type="match status" value="1"/>
</dbReference>
<keyword evidence="1 3" id="KW-0436">Ligase</keyword>
<dbReference type="InterPro" id="IPR004408">
    <property type="entry name" value="Biotin_CoA_COase_ligase"/>
</dbReference>
<evidence type="ECO:0000313" key="3">
    <source>
        <dbReference type="EMBL" id="HJF91175.1"/>
    </source>
</evidence>
<dbReference type="Pfam" id="PF03099">
    <property type="entry name" value="BPL_LplA_LipB"/>
    <property type="match status" value="1"/>
</dbReference>